<evidence type="ECO:0000313" key="1">
    <source>
        <dbReference type="EMBL" id="EED35496.1"/>
    </source>
</evidence>
<dbReference type="STRING" id="565045.NOR51B_1442"/>
<dbReference type="PANTHER" id="PTHR36302:SF1">
    <property type="entry name" value="COPPER CHAPERONE PCU(A)C"/>
    <property type="match status" value="1"/>
</dbReference>
<proteinExistence type="predicted"/>
<evidence type="ECO:0008006" key="3">
    <source>
        <dbReference type="Google" id="ProtNLM"/>
    </source>
</evidence>
<dbReference type="Gene3D" id="2.60.40.1890">
    <property type="entry name" value="PCu(A)C copper chaperone"/>
    <property type="match status" value="1"/>
</dbReference>
<dbReference type="SUPFAM" id="SSF110087">
    <property type="entry name" value="DR1885-like metal-binding protein"/>
    <property type="match status" value="1"/>
</dbReference>
<dbReference type="Proteomes" id="UP000004699">
    <property type="component" value="Unassembled WGS sequence"/>
</dbReference>
<accession>B8KW09</accession>
<sequence>MPPGQAMTAGYGTLTNTGKKTIVITDAMSPIAASTEMHMSKTEGGQVTMVPLEKVVLEPGKAFDLVPGGAHLMLMGIQRMPSESERVSICLITDGSDQFCTDVPVSRSAPQ</sequence>
<dbReference type="PANTHER" id="PTHR36302">
    <property type="entry name" value="BLR7088 PROTEIN"/>
    <property type="match status" value="1"/>
</dbReference>
<dbReference type="InterPro" id="IPR007410">
    <property type="entry name" value="LpqE-like"/>
</dbReference>
<organism evidence="1 2">
    <name type="scientific">Luminiphilus syltensis NOR5-1B</name>
    <dbReference type="NCBI Taxonomy" id="565045"/>
    <lineage>
        <taxon>Bacteria</taxon>
        <taxon>Pseudomonadati</taxon>
        <taxon>Pseudomonadota</taxon>
        <taxon>Gammaproteobacteria</taxon>
        <taxon>Cellvibrionales</taxon>
        <taxon>Halieaceae</taxon>
        <taxon>Luminiphilus</taxon>
    </lineage>
</organism>
<dbReference type="InterPro" id="IPR058248">
    <property type="entry name" value="Lxx211020-like"/>
</dbReference>
<dbReference type="AlphaFoldDB" id="B8KW09"/>
<dbReference type="HOGENOM" id="CLU_100939_1_2_6"/>
<dbReference type="InterPro" id="IPR036182">
    <property type="entry name" value="PCuAC_sf"/>
</dbReference>
<evidence type="ECO:0000313" key="2">
    <source>
        <dbReference type="Proteomes" id="UP000004699"/>
    </source>
</evidence>
<dbReference type="EMBL" id="DS999411">
    <property type="protein sequence ID" value="EED35496.1"/>
    <property type="molecule type" value="Genomic_DNA"/>
</dbReference>
<protein>
    <recommendedName>
        <fullName evidence="3">Copper chaperone PCu(A)C</fullName>
    </recommendedName>
</protein>
<gene>
    <name evidence="1" type="ORF">NOR51B_1442</name>
</gene>
<dbReference type="eggNOG" id="COG2847">
    <property type="taxonomic scope" value="Bacteria"/>
</dbReference>
<name>B8KW09_9GAMM</name>
<keyword evidence="2" id="KW-1185">Reference proteome</keyword>
<dbReference type="Pfam" id="PF04314">
    <property type="entry name" value="PCuAC"/>
    <property type="match status" value="1"/>
</dbReference>
<reference evidence="2" key="1">
    <citation type="journal article" date="2013" name="BMC Microbiol.">
        <title>Taxonomy and evolution of bacteriochlorophyll a-containing members of the OM60/NOR5 clade of marine gammaproteobacteria: description of Luminiphilus syltensis gen. nov., sp. nov., reclassification of Haliea rubra as Pseudohaliea rubra gen. nov., comb. nov., and emendation of Chromatocurvus halotolerans.</title>
        <authorList>
            <person name="Spring S."/>
            <person name="Riedel T."/>
            <person name="Sproer C."/>
            <person name="Yan S."/>
            <person name="Harder J."/>
            <person name="Fuchs B.M."/>
        </authorList>
    </citation>
    <scope>NUCLEOTIDE SEQUENCE [LARGE SCALE GENOMIC DNA]</scope>
    <source>
        <strain evidence="2">NOR51-B</strain>
    </source>
</reference>